<evidence type="ECO:0000313" key="2">
    <source>
        <dbReference type="Proteomes" id="UP000628463"/>
    </source>
</evidence>
<sequence>MIKNIYTNTKYKDALFRFIFNNPYDLLSLYNAVNNTNYSNIDSLEITTLEDIVYLSYKNDVSFLFGHQMNLYEHQSSYNPNMPVRGLIYFAELYSGYIQKNKLDVYSTKQINLPVPRYIIFYNGTKNEPEKKELRLSECFKYSAQQSDELEQKEMKPCLELTATMLNINIGNNEELMKKCDKLYQYSEFVRLVRKHLKKYDINAAINLAIDEAISNNILKDILQKQRAEVCRMILTEYNEELHMKNERKIAIEEGYKEGYDSGYDSGFGKAVDEMIDGFIKDGETKEQIIEKLISYFKMDKEKAKEYFDKHVI</sequence>
<comment type="caution">
    <text evidence="1">The sequence shown here is derived from an EMBL/GenBank/DDBJ whole genome shotgun (WGS) entry which is preliminary data.</text>
</comment>
<accession>A0ABR7FZA5</accession>
<protein>
    <recommendedName>
        <fullName evidence="3">Transposase (putative) YhgA-like domain-containing protein</fullName>
    </recommendedName>
</protein>
<reference evidence="1 2" key="1">
    <citation type="submission" date="2020-08" db="EMBL/GenBank/DDBJ databases">
        <title>Genome public.</title>
        <authorList>
            <person name="Liu C."/>
            <person name="Sun Q."/>
        </authorList>
    </citation>
    <scope>NUCLEOTIDE SEQUENCE [LARGE SCALE GENOMIC DNA]</scope>
    <source>
        <strain evidence="1 2">NSJ-43</strain>
    </source>
</reference>
<organism evidence="1 2">
    <name type="scientific">Lachnospira hominis</name>
    <name type="common">ex Liu et al. 2021</name>
    <dbReference type="NCBI Taxonomy" id="2763051"/>
    <lineage>
        <taxon>Bacteria</taxon>
        <taxon>Bacillati</taxon>
        <taxon>Bacillota</taxon>
        <taxon>Clostridia</taxon>
        <taxon>Lachnospirales</taxon>
        <taxon>Lachnospiraceae</taxon>
        <taxon>Lachnospira</taxon>
    </lineage>
</organism>
<dbReference type="Proteomes" id="UP000628463">
    <property type="component" value="Unassembled WGS sequence"/>
</dbReference>
<keyword evidence="2" id="KW-1185">Reference proteome</keyword>
<proteinExistence type="predicted"/>
<dbReference type="EMBL" id="JACOPD010000001">
    <property type="protein sequence ID" value="MBC5679836.1"/>
    <property type="molecule type" value="Genomic_DNA"/>
</dbReference>
<evidence type="ECO:0000313" key="1">
    <source>
        <dbReference type="EMBL" id="MBC5679836.1"/>
    </source>
</evidence>
<gene>
    <name evidence="1" type="ORF">H8S01_02510</name>
</gene>
<evidence type="ECO:0008006" key="3">
    <source>
        <dbReference type="Google" id="ProtNLM"/>
    </source>
</evidence>
<dbReference type="RefSeq" id="WP_186836046.1">
    <property type="nucleotide sequence ID" value="NZ_JACOPD010000001.1"/>
</dbReference>
<name>A0ABR7FZA5_9FIRM</name>